<evidence type="ECO:0000256" key="2">
    <source>
        <dbReference type="ARBA" id="ARBA00023134"/>
    </source>
</evidence>
<dbReference type="InterPro" id="IPR030381">
    <property type="entry name" value="G_DYNAMIN_dom"/>
</dbReference>
<reference evidence="7" key="1">
    <citation type="submission" date="2016-02" db="EMBL/GenBank/DDBJ databases">
        <title>Draft genome sequence of Microdochium bolleyi, a fungal endophyte of beachgrass.</title>
        <authorList>
            <consortium name="DOE Joint Genome Institute"/>
            <person name="David A.S."/>
            <person name="May G."/>
            <person name="Haridas S."/>
            <person name="Lim J."/>
            <person name="Wang M."/>
            <person name="Labutti K."/>
            <person name="Lipzen A."/>
            <person name="Barry K."/>
            <person name="Grigoriev I.V."/>
        </authorList>
    </citation>
    <scope>NUCLEOTIDE SEQUENCE [LARGE SCALE GENOMIC DNA]</scope>
    <source>
        <strain evidence="7">J235TASD1</strain>
    </source>
</reference>
<dbReference type="Proteomes" id="UP000070501">
    <property type="component" value="Unassembled WGS sequence"/>
</dbReference>
<sequence length="770" mass="85949">MATAGASTEVHRTTPAEIPTEDHRNLLDIIDTLRAQGLSHYVDLPEIIVCGDQSAGKSSVLEAISGLRFPTRDGLCTRFATELVLRRGLQVETKVSIIPGDDRYGSQRDDLLEWQPRASVETEGLEAVTLEALEAMSIPQDQKFFKDILRIDLTGPDQPHLTMVDLPGLFRTGNKEQSDSDAETVCAMVKAYMARPRSIILAVVSAKNEYVLQEVTSMARRADPEGLRTMGLITKPDTLDRGSESEDRWVRLAQNTEVGLRLGWHVLRNRNFEERGSSSAERDAAENDFFSRGVWKGVNPVHCGVGALRTRLSFLLKNQIVSQLPSLVQDVESGIADCTARLLKLGPVRTTAAQQLRYLLRVSEDYTSLVGQSVNGVYTHSFFGNREKHDGYSKRLRAVVQNRLHDFATEMVLDGQTQRIIDSDTEGEDKTTISDSPIIPRSEFIQDVALRMKFNRGRELPGLFNPLIVGDLFIEQCKPWSRLVDQLVSDVLTATHEMTRLVIEHVAADDVFDGVLKFVRERIEGLEEIMSVKVDELLASAVQNSITYNRQLTDNVQRSQQARHKRAIKQQISKIFGLQHSENQDKRFPGNPLVLVDLLAQGLEPDMELVGSSTAVDYMEAYYPVAMNRFIDDVSVIAIEDCLIKKLPGLFKSQEILDMGEETISSLAGETKESTVERQRLEEKHKILENGLRGLRGLLQQGQVTRHDEHDRPSSTTRRNRLGRMTPSSFKASLPGSDSSSVNEDFDRSDSLSFSFEGAYGCTLSGGTSD</sequence>
<dbReference type="GO" id="GO:0005874">
    <property type="term" value="C:microtubule"/>
    <property type="evidence" value="ECO:0007669"/>
    <property type="project" value="TreeGrafter"/>
</dbReference>
<dbReference type="InterPro" id="IPR001401">
    <property type="entry name" value="Dynamin_GTPase"/>
</dbReference>
<dbReference type="PANTHER" id="PTHR11566">
    <property type="entry name" value="DYNAMIN"/>
    <property type="match status" value="1"/>
</dbReference>
<dbReference type="AlphaFoldDB" id="A0A136IKU8"/>
<dbReference type="PANTHER" id="PTHR11566:SF149">
    <property type="entry name" value="GTPASE, PUTATIVE (AFU_ORTHOLOGUE AFUA_6G11890)-RELATED"/>
    <property type="match status" value="1"/>
</dbReference>
<evidence type="ECO:0000313" key="7">
    <source>
        <dbReference type="Proteomes" id="UP000070501"/>
    </source>
</evidence>
<dbReference type="InterPro" id="IPR045063">
    <property type="entry name" value="Dynamin_N"/>
</dbReference>
<dbReference type="GO" id="GO:0016020">
    <property type="term" value="C:membrane"/>
    <property type="evidence" value="ECO:0007669"/>
    <property type="project" value="TreeGrafter"/>
</dbReference>
<dbReference type="PRINTS" id="PR00195">
    <property type="entry name" value="DYNAMIN"/>
</dbReference>
<dbReference type="STRING" id="196109.A0A136IKU8"/>
<keyword evidence="2" id="KW-0342">GTP-binding</keyword>
<dbReference type="InterPro" id="IPR020850">
    <property type="entry name" value="GED_dom"/>
</dbReference>
<dbReference type="GO" id="GO:0003924">
    <property type="term" value="F:GTPase activity"/>
    <property type="evidence" value="ECO:0007669"/>
    <property type="project" value="InterPro"/>
</dbReference>
<evidence type="ECO:0000313" key="6">
    <source>
        <dbReference type="EMBL" id="KXJ85573.1"/>
    </source>
</evidence>
<dbReference type="Pfam" id="PF00350">
    <property type="entry name" value="Dynamin_N"/>
    <property type="match status" value="1"/>
</dbReference>
<feature type="domain" description="GED" evidence="4">
    <location>
        <begin position="612"/>
        <end position="703"/>
    </location>
</feature>
<organism evidence="6 7">
    <name type="scientific">Microdochium bolleyi</name>
    <dbReference type="NCBI Taxonomy" id="196109"/>
    <lineage>
        <taxon>Eukaryota</taxon>
        <taxon>Fungi</taxon>
        <taxon>Dikarya</taxon>
        <taxon>Ascomycota</taxon>
        <taxon>Pezizomycotina</taxon>
        <taxon>Sordariomycetes</taxon>
        <taxon>Xylariomycetidae</taxon>
        <taxon>Xylariales</taxon>
        <taxon>Microdochiaceae</taxon>
        <taxon>Microdochium</taxon>
    </lineage>
</organism>
<evidence type="ECO:0000259" key="5">
    <source>
        <dbReference type="PROSITE" id="PS51718"/>
    </source>
</evidence>
<dbReference type="InParanoid" id="A0A136IKU8"/>
<proteinExistence type="predicted"/>
<dbReference type="FunFam" id="3.40.50.300:FF:001425">
    <property type="entry name" value="Dynamin GTPase, putative"/>
    <property type="match status" value="1"/>
</dbReference>
<dbReference type="InterPro" id="IPR022812">
    <property type="entry name" value="Dynamin"/>
</dbReference>
<feature type="region of interest" description="Disordered" evidence="3">
    <location>
        <begin position="701"/>
        <end position="749"/>
    </location>
</feature>
<dbReference type="GO" id="GO:0005739">
    <property type="term" value="C:mitochondrion"/>
    <property type="evidence" value="ECO:0007669"/>
    <property type="project" value="TreeGrafter"/>
</dbReference>
<dbReference type="EMBL" id="KQ964279">
    <property type="protein sequence ID" value="KXJ85573.1"/>
    <property type="molecule type" value="Genomic_DNA"/>
</dbReference>
<dbReference type="GO" id="GO:0005525">
    <property type="term" value="F:GTP binding"/>
    <property type="evidence" value="ECO:0007669"/>
    <property type="project" value="InterPro"/>
</dbReference>
<dbReference type="InterPro" id="IPR000375">
    <property type="entry name" value="Dynamin_stalk"/>
</dbReference>
<dbReference type="CDD" id="cd08771">
    <property type="entry name" value="DLP_1"/>
    <property type="match status" value="1"/>
</dbReference>
<accession>A0A136IKU8</accession>
<keyword evidence="7" id="KW-1185">Reference proteome</keyword>
<gene>
    <name evidence="6" type="ORF">Micbo1qcDRAFT_127838</name>
</gene>
<dbReference type="PROSITE" id="PS51718">
    <property type="entry name" value="G_DYNAMIN_2"/>
    <property type="match status" value="1"/>
</dbReference>
<dbReference type="SUPFAM" id="SSF52540">
    <property type="entry name" value="P-loop containing nucleoside triphosphate hydrolases"/>
    <property type="match status" value="1"/>
</dbReference>
<feature type="compositionally biased region" description="Polar residues" evidence="3">
    <location>
        <begin position="726"/>
        <end position="743"/>
    </location>
</feature>
<protein>
    <submittedName>
        <fullName evidence="6">p-loop containing nucleoside triphosphate hydrolase protein</fullName>
    </submittedName>
</protein>
<evidence type="ECO:0000256" key="1">
    <source>
        <dbReference type="ARBA" id="ARBA00022741"/>
    </source>
</evidence>
<dbReference type="InterPro" id="IPR027417">
    <property type="entry name" value="P-loop_NTPase"/>
</dbReference>
<dbReference type="Gene3D" id="3.40.50.300">
    <property type="entry name" value="P-loop containing nucleotide triphosphate hydrolases"/>
    <property type="match status" value="1"/>
</dbReference>
<feature type="domain" description="Dynamin-type G" evidence="5">
    <location>
        <begin position="41"/>
        <end position="325"/>
    </location>
</feature>
<keyword evidence="6" id="KW-0378">Hydrolase</keyword>
<dbReference type="GO" id="GO:0048312">
    <property type="term" value="P:intracellular distribution of mitochondria"/>
    <property type="evidence" value="ECO:0007669"/>
    <property type="project" value="TreeGrafter"/>
</dbReference>
<dbReference type="OrthoDB" id="415706at2759"/>
<name>A0A136IKU8_9PEZI</name>
<keyword evidence="1" id="KW-0547">Nucleotide-binding</keyword>
<evidence type="ECO:0000256" key="3">
    <source>
        <dbReference type="SAM" id="MobiDB-lite"/>
    </source>
</evidence>
<dbReference type="GO" id="GO:0008017">
    <property type="term" value="F:microtubule binding"/>
    <property type="evidence" value="ECO:0007669"/>
    <property type="project" value="TreeGrafter"/>
</dbReference>
<dbReference type="Pfam" id="PF01031">
    <property type="entry name" value="Dynamin_M"/>
    <property type="match status" value="1"/>
</dbReference>
<dbReference type="GO" id="GO:0000266">
    <property type="term" value="P:mitochondrial fission"/>
    <property type="evidence" value="ECO:0007669"/>
    <property type="project" value="TreeGrafter"/>
</dbReference>
<dbReference type="GO" id="GO:0016559">
    <property type="term" value="P:peroxisome fission"/>
    <property type="evidence" value="ECO:0007669"/>
    <property type="project" value="TreeGrafter"/>
</dbReference>
<dbReference type="SMART" id="SM00053">
    <property type="entry name" value="DYNc"/>
    <property type="match status" value="1"/>
</dbReference>
<evidence type="ECO:0000259" key="4">
    <source>
        <dbReference type="PROSITE" id="PS51388"/>
    </source>
</evidence>
<dbReference type="PROSITE" id="PS51388">
    <property type="entry name" value="GED"/>
    <property type="match status" value="1"/>
</dbReference>
<dbReference type="GO" id="GO:0006897">
    <property type="term" value="P:endocytosis"/>
    <property type="evidence" value="ECO:0007669"/>
    <property type="project" value="TreeGrafter"/>
</dbReference>